<organism evidence="1 2">
    <name type="scientific">Sphingomonas tabacisoli</name>
    <dbReference type="NCBI Taxonomy" id="2249466"/>
    <lineage>
        <taxon>Bacteria</taxon>
        <taxon>Pseudomonadati</taxon>
        <taxon>Pseudomonadota</taxon>
        <taxon>Alphaproteobacteria</taxon>
        <taxon>Sphingomonadales</taxon>
        <taxon>Sphingomonadaceae</taxon>
        <taxon>Sphingomonas</taxon>
    </lineage>
</organism>
<reference evidence="2" key="1">
    <citation type="journal article" date="2019" name="Int. J. Syst. Evol. Microbiol.">
        <title>The Global Catalogue of Microorganisms (GCM) 10K type strain sequencing project: providing services to taxonomists for standard genome sequencing and annotation.</title>
        <authorList>
            <consortium name="The Broad Institute Genomics Platform"/>
            <consortium name="The Broad Institute Genome Sequencing Center for Infectious Disease"/>
            <person name="Wu L."/>
            <person name="Ma J."/>
        </authorList>
    </citation>
    <scope>NUCLEOTIDE SEQUENCE [LARGE SCALE GENOMIC DNA]</scope>
    <source>
        <strain evidence="2">CGMCC 1.16275</strain>
    </source>
</reference>
<accession>A0ABW4I2J5</accession>
<sequence length="52" mass="5891">MKAPSSKISKAEERALEGGIEWIVARQLAPIQEELLRLRAYVEALREASVPW</sequence>
<comment type="caution">
    <text evidence="1">The sequence shown here is derived from an EMBL/GenBank/DDBJ whole genome shotgun (WGS) entry which is preliminary data.</text>
</comment>
<evidence type="ECO:0000313" key="2">
    <source>
        <dbReference type="Proteomes" id="UP001597115"/>
    </source>
</evidence>
<keyword evidence="2" id="KW-1185">Reference proteome</keyword>
<proteinExistence type="predicted"/>
<dbReference type="EMBL" id="JBHUDY010000001">
    <property type="protein sequence ID" value="MFD1612068.1"/>
    <property type="molecule type" value="Genomic_DNA"/>
</dbReference>
<name>A0ABW4I2J5_9SPHN</name>
<dbReference type="RefSeq" id="WP_380888730.1">
    <property type="nucleotide sequence ID" value="NZ_JBHUDY010000001.1"/>
</dbReference>
<evidence type="ECO:0000313" key="1">
    <source>
        <dbReference type="EMBL" id="MFD1612068.1"/>
    </source>
</evidence>
<protein>
    <submittedName>
        <fullName evidence="1">Uncharacterized protein</fullName>
    </submittedName>
</protein>
<gene>
    <name evidence="1" type="ORF">ACFSCW_09675</name>
</gene>
<dbReference type="Proteomes" id="UP001597115">
    <property type="component" value="Unassembled WGS sequence"/>
</dbReference>